<dbReference type="AlphaFoldDB" id="A0A366IGQ9"/>
<dbReference type="PANTHER" id="PTHR42788">
    <property type="entry name" value="TAURINE IMPORT ATP-BINDING PROTEIN-RELATED"/>
    <property type="match status" value="1"/>
</dbReference>
<evidence type="ECO:0000259" key="7">
    <source>
        <dbReference type="PROSITE" id="PS50893"/>
    </source>
</evidence>
<sequence length="263" mass="28562">MLRIDSISKTFFPGTVNERKALQDLSLELDESDFVTVIGSNGAGKSTLLNTISGRLGIDSGSIAIDGAEVSRMPEHKRARYLGRVFQDPMAGTAPDLTIEQNLSLALRRGKSRGLGRGTTSVRREHFREELATLELGLENRLKTKVGLLSGGQRQALSLLMAGFTQPRILLLDEHTAALDPQRAALVTSLTEKIVATGGLTTLMVTHNMEQAIALGNRLIMMHEGRIIYEATAQEKQNLTVKTLLGEFSKLKGASLGDRALLN</sequence>
<gene>
    <name evidence="8" type="ORF">DFO65_1126</name>
</gene>
<dbReference type="Pfam" id="PF00005">
    <property type="entry name" value="ABC_tran"/>
    <property type="match status" value="1"/>
</dbReference>
<accession>A0A366IGQ9</accession>
<evidence type="ECO:0000256" key="5">
    <source>
        <dbReference type="ARBA" id="ARBA00022840"/>
    </source>
</evidence>
<organism evidence="8 9">
    <name type="scientific">Brevibacterium celere</name>
    <dbReference type="NCBI Taxonomy" id="225845"/>
    <lineage>
        <taxon>Bacteria</taxon>
        <taxon>Bacillati</taxon>
        <taxon>Actinomycetota</taxon>
        <taxon>Actinomycetes</taxon>
        <taxon>Micrococcales</taxon>
        <taxon>Brevibacteriaceae</taxon>
        <taxon>Brevibacterium</taxon>
    </lineage>
</organism>
<dbReference type="GO" id="GO:0016887">
    <property type="term" value="F:ATP hydrolysis activity"/>
    <property type="evidence" value="ECO:0007669"/>
    <property type="project" value="InterPro"/>
</dbReference>
<dbReference type="InterPro" id="IPR003593">
    <property type="entry name" value="AAA+_ATPase"/>
</dbReference>
<dbReference type="InterPro" id="IPR027417">
    <property type="entry name" value="P-loop_NTPase"/>
</dbReference>
<feature type="domain" description="ABC transporter" evidence="7">
    <location>
        <begin position="2"/>
        <end position="249"/>
    </location>
</feature>
<dbReference type="SUPFAM" id="SSF52540">
    <property type="entry name" value="P-loop containing nucleoside triphosphate hydrolases"/>
    <property type="match status" value="1"/>
</dbReference>
<dbReference type="PANTHER" id="PTHR42788:SF7">
    <property type="entry name" value="NITRATE ABC TRANSPORTER ATP-BINDING PROTEIN"/>
    <property type="match status" value="1"/>
</dbReference>
<dbReference type="GO" id="GO:0005524">
    <property type="term" value="F:ATP binding"/>
    <property type="evidence" value="ECO:0007669"/>
    <property type="project" value="UniProtKB-KW"/>
</dbReference>
<name>A0A366IGQ9_9MICO</name>
<dbReference type="SMART" id="SM00382">
    <property type="entry name" value="AAA"/>
    <property type="match status" value="1"/>
</dbReference>
<evidence type="ECO:0000256" key="3">
    <source>
        <dbReference type="ARBA" id="ARBA00022475"/>
    </source>
</evidence>
<dbReference type="InterPro" id="IPR050166">
    <property type="entry name" value="ABC_transporter_ATP-bind"/>
</dbReference>
<evidence type="ECO:0000313" key="8">
    <source>
        <dbReference type="EMBL" id="RBP69472.1"/>
    </source>
</evidence>
<evidence type="ECO:0000313" key="9">
    <source>
        <dbReference type="Proteomes" id="UP000253509"/>
    </source>
</evidence>
<protein>
    <submittedName>
        <fullName evidence="8">Putative ABC transport system ATP-binding protein</fullName>
    </submittedName>
</protein>
<comment type="caution">
    <text evidence="8">The sequence shown here is derived from an EMBL/GenBank/DDBJ whole genome shotgun (WGS) entry which is preliminary data.</text>
</comment>
<evidence type="ECO:0000256" key="1">
    <source>
        <dbReference type="ARBA" id="ARBA00004202"/>
    </source>
</evidence>
<evidence type="ECO:0000256" key="2">
    <source>
        <dbReference type="ARBA" id="ARBA00022448"/>
    </source>
</evidence>
<dbReference type="RefSeq" id="WP_113905158.1">
    <property type="nucleotide sequence ID" value="NZ_QNSB01000012.1"/>
</dbReference>
<comment type="subcellular location">
    <subcellularLocation>
        <location evidence="1">Cell membrane</location>
        <topology evidence="1">Peripheral membrane protein</topology>
    </subcellularLocation>
</comment>
<dbReference type="InterPro" id="IPR003439">
    <property type="entry name" value="ABC_transporter-like_ATP-bd"/>
</dbReference>
<keyword evidence="9" id="KW-1185">Reference proteome</keyword>
<keyword evidence="5 8" id="KW-0067">ATP-binding</keyword>
<keyword evidence="4" id="KW-0547">Nucleotide-binding</keyword>
<dbReference type="Gene3D" id="3.40.50.300">
    <property type="entry name" value="P-loop containing nucleotide triphosphate hydrolases"/>
    <property type="match status" value="1"/>
</dbReference>
<reference evidence="8 9" key="1">
    <citation type="submission" date="2018-06" db="EMBL/GenBank/DDBJ databases">
        <title>Freshwater and sediment microbial communities from various areas in North America, analyzing microbe dynamics in response to fracking.</title>
        <authorList>
            <person name="Lamendella R."/>
        </authorList>
    </citation>
    <scope>NUCLEOTIDE SEQUENCE [LARGE SCALE GENOMIC DNA]</scope>
    <source>
        <strain evidence="8 9">3b_TX</strain>
    </source>
</reference>
<proteinExistence type="predicted"/>
<keyword evidence="3" id="KW-1003">Cell membrane</keyword>
<evidence type="ECO:0000256" key="4">
    <source>
        <dbReference type="ARBA" id="ARBA00022741"/>
    </source>
</evidence>
<evidence type="ECO:0000256" key="6">
    <source>
        <dbReference type="ARBA" id="ARBA00023136"/>
    </source>
</evidence>
<dbReference type="PROSITE" id="PS50893">
    <property type="entry name" value="ABC_TRANSPORTER_2"/>
    <property type="match status" value="1"/>
</dbReference>
<keyword evidence="2" id="KW-0813">Transport</keyword>
<dbReference type="GO" id="GO:0005886">
    <property type="term" value="C:plasma membrane"/>
    <property type="evidence" value="ECO:0007669"/>
    <property type="project" value="UniProtKB-SubCell"/>
</dbReference>
<dbReference type="Proteomes" id="UP000253509">
    <property type="component" value="Unassembled WGS sequence"/>
</dbReference>
<keyword evidence="6" id="KW-0472">Membrane</keyword>
<dbReference type="EMBL" id="QNSB01000012">
    <property type="protein sequence ID" value="RBP69472.1"/>
    <property type="molecule type" value="Genomic_DNA"/>
</dbReference>